<comment type="caution">
    <text evidence="3">The sequence shown here is derived from an EMBL/GenBank/DDBJ whole genome shotgun (WGS) entry which is preliminary data.</text>
</comment>
<feature type="compositionally biased region" description="Low complexity" evidence="2">
    <location>
        <begin position="220"/>
        <end position="233"/>
    </location>
</feature>
<feature type="compositionally biased region" description="Low complexity" evidence="2">
    <location>
        <begin position="136"/>
        <end position="147"/>
    </location>
</feature>
<dbReference type="GeneID" id="89974784"/>
<evidence type="ECO:0000256" key="2">
    <source>
        <dbReference type="SAM" id="MobiDB-lite"/>
    </source>
</evidence>
<feature type="compositionally biased region" description="Polar residues" evidence="2">
    <location>
        <begin position="1"/>
        <end position="16"/>
    </location>
</feature>
<evidence type="ECO:0000313" key="4">
    <source>
        <dbReference type="Proteomes" id="UP001358417"/>
    </source>
</evidence>
<organism evidence="3 4">
    <name type="scientific">Exophiala bonariae</name>
    <dbReference type="NCBI Taxonomy" id="1690606"/>
    <lineage>
        <taxon>Eukaryota</taxon>
        <taxon>Fungi</taxon>
        <taxon>Dikarya</taxon>
        <taxon>Ascomycota</taxon>
        <taxon>Pezizomycotina</taxon>
        <taxon>Eurotiomycetes</taxon>
        <taxon>Chaetothyriomycetidae</taxon>
        <taxon>Chaetothyriales</taxon>
        <taxon>Herpotrichiellaceae</taxon>
        <taxon>Exophiala</taxon>
    </lineage>
</organism>
<reference evidence="3 4" key="1">
    <citation type="submission" date="2023-08" db="EMBL/GenBank/DDBJ databases">
        <title>Black Yeasts Isolated from many extreme environments.</title>
        <authorList>
            <person name="Coleine C."/>
            <person name="Stajich J.E."/>
            <person name="Selbmann L."/>
        </authorList>
    </citation>
    <scope>NUCLEOTIDE SEQUENCE [LARGE SCALE GENOMIC DNA]</scope>
    <source>
        <strain evidence="3 4">CCFEE 5792</strain>
    </source>
</reference>
<dbReference type="AlphaFoldDB" id="A0AAV9N0J8"/>
<evidence type="ECO:0000313" key="3">
    <source>
        <dbReference type="EMBL" id="KAK5047516.1"/>
    </source>
</evidence>
<keyword evidence="1" id="KW-0175">Coiled coil</keyword>
<name>A0AAV9N0J8_9EURO</name>
<dbReference type="Proteomes" id="UP001358417">
    <property type="component" value="Unassembled WGS sequence"/>
</dbReference>
<feature type="coiled-coil region" evidence="1">
    <location>
        <begin position="58"/>
        <end position="92"/>
    </location>
</feature>
<feature type="region of interest" description="Disordered" evidence="2">
    <location>
        <begin position="97"/>
        <end position="290"/>
    </location>
</feature>
<feature type="compositionally biased region" description="Pro residues" evidence="2">
    <location>
        <begin position="126"/>
        <end position="135"/>
    </location>
</feature>
<evidence type="ECO:0000256" key="1">
    <source>
        <dbReference type="SAM" id="Coils"/>
    </source>
</evidence>
<keyword evidence="4" id="KW-1185">Reference proteome</keyword>
<proteinExistence type="predicted"/>
<sequence>MSFNNGMDMSSGTSVHPSDEGNAELRLRQFERTASRTQHELKTLISVRSQTPMSQVESVTKEREIRELQARLQEQEQEVQRMRAELERQRVTIATQSKAIQQPYGTPGHGQGHHQAASFYGQGGRPPYPPPPAPLLGPHSGPGQQQPKPTPPSGLAYQPPTGPRGASQFGYGQQQWNNPGYQTNQTLPPPPQPQFGQHTTVNPFGSPEPRPQSNRSGFQPNSKHSSHSSRSNPPSDPRRSKVMQGNQFTPSPQHARQPHQTPQIQGHQPPSHPSYPQNQPLSLPAPLVDTGSVGGGNVGQFKSTFENVVNMTQKYAFAHVNTPSTIKDKEMPQAIKDRLMNASTMTTAFQYMSSPYTRFFLVTKVMIQWILRNILVHDCFRGLDAIVDKAIDDMKNQIYQTTPAQVKFQLLNSIAMEIFKLKQRPDFENFLQTRARQRGNELWAILKPMMHQKTSRDWDDLLVLMIEAHRAAAYMFTGAEEYRFDLPNCGALYVPETMLTRDIFPNVKSEQQLVAERAQVRLAITPHLTVRSSDSEGHVISSTVVPASVLLKVGH</sequence>
<gene>
    <name evidence="3" type="ORF">LTR84_006613</name>
</gene>
<feature type="compositionally biased region" description="Polar residues" evidence="2">
    <location>
        <begin position="170"/>
        <end position="181"/>
    </location>
</feature>
<feature type="compositionally biased region" description="Polar residues" evidence="2">
    <location>
        <begin position="243"/>
        <end position="281"/>
    </location>
</feature>
<dbReference type="EMBL" id="JAVRRD010000025">
    <property type="protein sequence ID" value="KAK5047516.1"/>
    <property type="molecule type" value="Genomic_DNA"/>
</dbReference>
<protein>
    <submittedName>
        <fullName evidence="3">Uncharacterized protein</fullName>
    </submittedName>
</protein>
<accession>A0AAV9N0J8</accession>
<feature type="region of interest" description="Disordered" evidence="2">
    <location>
        <begin position="1"/>
        <end position="23"/>
    </location>
</feature>
<dbReference type="RefSeq" id="XP_064703060.1">
    <property type="nucleotide sequence ID" value="XM_064850173.1"/>
</dbReference>